<evidence type="ECO:0000256" key="5">
    <source>
        <dbReference type="ARBA" id="ARBA00022737"/>
    </source>
</evidence>
<dbReference type="GO" id="GO:0016020">
    <property type="term" value="C:membrane"/>
    <property type="evidence" value="ECO:0007669"/>
    <property type="project" value="InterPro"/>
</dbReference>
<dbReference type="CDD" id="cd18598">
    <property type="entry name" value="ABC_6TM_MRP7_D1_like"/>
    <property type="match status" value="1"/>
</dbReference>
<comment type="catalytic activity">
    <reaction evidence="11">
        <text>ATP + H2O + xenobioticSide 1 = ADP + phosphate + xenobioticSide 2.</text>
        <dbReference type="EC" id="7.6.2.2"/>
    </reaction>
</comment>
<dbReference type="FunFam" id="1.20.1560.10:FF:000037">
    <property type="entry name" value="ATP-binding cassette subfamily C member 10"/>
    <property type="match status" value="1"/>
</dbReference>
<feature type="transmembrane region" description="Helical" evidence="12">
    <location>
        <begin position="168"/>
        <end position="186"/>
    </location>
</feature>
<sequence>MIENSPTFYSDAQQYSLSSSLLSTFGVAFFSLALLRVASDAFTFAGPILLHLLVDVLENPTPNPIGFLYAALMVLCSLLAALFSTNFNFYVQKISLKVRAATVTSIYDKLLMVPLSEMSKFSSGSILNFVSTDVDRLVNFCNSFHAFWSLPVQLTIALYLLYREVGLAFLAGVVAAVILIPLNKWVTNSIGRMSVKLMHCKDQRIKVVRETMEGIRAVKSSAWETFFEDKINKLRENELYYLKIRKYLDAVCVYMWASAPLLITVSILTTYTLVFQWKLTAAKDNSMYLLDEPLASLDRGVADSIWVEAIEKRLRDRGCLVIVATHDQRVLARTDEVIVLGADGKVVKKGTPAEVIGSDVEVFGEDESESGCELELERIVLQEEERQASSSWWDRTPSGRVINRICSDIYTCDDNLPFQVGSVMRRRHIERTFVYATQGRK</sequence>
<keyword evidence="6" id="KW-0547">Nucleotide-binding</keyword>
<evidence type="ECO:0000256" key="7">
    <source>
        <dbReference type="ARBA" id="ARBA00022840"/>
    </source>
</evidence>
<dbReference type="PANTHER" id="PTHR24223:SF330">
    <property type="entry name" value="ATP-BINDING CASSETTE SUB-FAMILY C MEMBER 10"/>
    <property type="match status" value="1"/>
</dbReference>
<dbReference type="SUPFAM" id="SSF52540">
    <property type="entry name" value="P-loop containing nucleoside triphosphate hydrolases"/>
    <property type="match status" value="1"/>
</dbReference>
<proteinExistence type="inferred from homology"/>
<keyword evidence="5" id="KW-0677">Repeat</keyword>
<keyword evidence="3" id="KW-0813">Transport</keyword>
<keyword evidence="7" id="KW-0067">ATP-binding</keyword>
<comment type="similarity">
    <text evidence="1">Belongs to the ABC transporter superfamily. ABCC family. Conjugate transporter (TC 3.A.1.208) subfamily.</text>
</comment>
<feature type="transmembrane region" description="Helical" evidence="12">
    <location>
        <begin position="144"/>
        <end position="162"/>
    </location>
</feature>
<dbReference type="EC" id="7.6.2.2" evidence="2"/>
<dbReference type="PANTHER" id="PTHR24223">
    <property type="entry name" value="ATP-BINDING CASSETTE SUB-FAMILY C"/>
    <property type="match status" value="1"/>
</dbReference>
<evidence type="ECO:0000256" key="2">
    <source>
        <dbReference type="ARBA" id="ARBA00012191"/>
    </source>
</evidence>
<dbReference type="InterPro" id="IPR036640">
    <property type="entry name" value="ABC1_TM_sf"/>
</dbReference>
<dbReference type="OrthoDB" id="6500128at2759"/>
<accession>A0A2G9URG8</accession>
<gene>
    <name evidence="14" type="ORF">TELCIR_05221</name>
</gene>
<dbReference type="InterPro" id="IPR027417">
    <property type="entry name" value="P-loop_NTPase"/>
</dbReference>
<keyword evidence="10 12" id="KW-0472">Membrane</keyword>
<dbReference type="GO" id="GO:0008559">
    <property type="term" value="F:ABC-type xenobiotic transporter activity"/>
    <property type="evidence" value="ECO:0007669"/>
    <property type="project" value="UniProtKB-EC"/>
</dbReference>
<evidence type="ECO:0000256" key="12">
    <source>
        <dbReference type="SAM" id="Phobius"/>
    </source>
</evidence>
<dbReference type="AlphaFoldDB" id="A0A2G9URG8"/>
<evidence type="ECO:0000256" key="6">
    <source>
        <dbReference type="ARBA" id="ARBA00022741"/>
    </source>
</evidence>
<dbReference type="GO" id="GO:0005524">
    <property type="term" value="F:ATP binding"/>
    <property type="evidence" value="ECO:0007669"/>
    <property type="project" value="UniProtKB-KW"/>
</dbReference>
<name>A0A2G9URG8_TELCI</name>
<evidence type="ECO:0000313" key="15">
    <source>
        <dbReference type="Proteomes" id="UP000230423"/>
    </source>
</evidence>
<dbReference type="InterPro" id="IPR011527">
    <property type="entry name" value="ABC1_TM_dom"/>
</dbReference>
<reference evidence="14 15" key="1">
    <citation type="submission" date="2015-09" db="EMBL/GenBank/DDBJ databases">
        <title>Draft genome of the parasitic nematode Teladorsagia circumcincta isolate WARC Sus (inbred).</title>
        <authorList>
            <person name="Mitreva M."/>
        </authorList>
    </citation>
    <scope>NUCLEOTIDE SEQUENCE [LARGE SCALE GENOMIC DNA]</scope>
    <source>
        <strain evidence="14 15">S</strain>
    </source>
</reference>
<dbReference type="InterPro" id="IPR050173">
    <property type="entry name" value="ABC_transporter_C-like"/>
</dbReference>
<keyword evidence="4 12" id="KW-0812">Transmembrane</keyword>
<feature type="domain" description="ABC transmembrane type-1" evidence="13">
    <location>
        <begin position="32"/>
        <end position="268"/>
    </location>
</feature>
<dbReference type="Gene3D" id="3.40.50.300">
    <property type="entry name" value="P-loop containing nucleotide triphosphate hydrolases"/>
    <property type="match status" value="1"/>
</dbReference>
<evidence type="ECO:0000256" key="10">
    <source>
        <dbReference type="ARBA" id="ARBA00023136"/>
    </source>
</evidence>
<keyword evidence="8" id="KW-1278">Translocase</keyword>
<evidence type="ECO:0000259" key="13">
    <source>
        <dbReference type="PROSITE" id="PS50929"/>
    </source>
</evidence>
<feature type="transmembrane region" description="Helical" evidence="12">
    <location>
        <begin position="66"/>
        <end position="89"/>
    </location>
</feature>
<dbReference type="Proteomes" id="UP000230423">
    <property type="component" value="Unassembled WGS sequence"/>
</dbReference>
<keyword evidence="9 12" id="KW-1133">Transmembrane helix</keyword>
<dbReference type="EMBL" id="KZ345585">
    <property type="protein sequence ID" value="PIO72827.1"/>
    <property type="molecule type" value="Genomic_DNA"/>
</dbReference>
<keyword evidence="15" id="KW-1185">Reference proteome</keyword>
<evidence type="ECO:0000313" key="14">
    <source>
        <dbReference type="EMBL" id="PIO72827.1"/>
    </source>
</evidence>
<evidence type="ECO:0000256" key="9">
    <source>
        <dbReference type="ARBA" id="ARBA00022989"/>
    </source>
</evidence>
<evidence type="ECO:0000256" key="4">
    <source>
        <dbReference type="ARBA" id="ARBA00022692"/>
    </source>
</evidence>
<dbReference type="Pfam" id="PF00664">
    <property type="entry name" value="ABC_membrane"/>
    <property type="match status" value="1"/>
</dbReference>
<evidence type="ECO:0000256" key="3">
    <source>
        <dbReference type="ARBA" id="ARBA00022448"/>
    </source>
</evidence>
<dbReference type="Gene3D" id="1.20.1560.10">
    <property type="entry name" value="ABC transporter type 1, transmembrane domain"/>
    <property type="match status" value="1"/>
</dbReference>
<organism evidence="14 15">
    <name type="scientific">Teladorsagia circumcincta</name>
    <name type="common">Brown stomach worm</name>
    <name type="synonym">Ostertagia circumcincta</name>
    <dbReference type="NCBI Taxonomy" id="45464"/>
    <lineage>
        <taxon>Eukaryota</taxon>
        <taxon>Metazoa</taxon>
        <taxon>Ecdysozoa</taxon>
        <taxon>Nematoda</taxon>
        <taxon>Chromadorea</taxon>
        <taxon>Rhabditida</taxon>
        <taxon>Rhabditina</taxon>
        <taxon>Rhabditomorpha</taxon>
        <taxon>Strongyloidea</taxon>
        <taxon>Trichostrongylidae</taxon>
        <taxon>Teladorsagia</taxon>
    </lineage>
</organism>
<feature type="transmembrane region" description="Helical" evidence="12">
    <location>
        <begin position="253"/>
        <end position="277"/>
    </location>
</feature>
<evidence type="ECO:0000256" key="8">
    <source>
        <dbReference type="ARBA" id="ARBA00022967"/>
    </source>
</evidence>
<feature type="transmembrane region" description="Helical" evidence="12">
    <location>
        <begin position="21"/>
        <end position="54"/>
    </location>
</feature>
<dbReference type="PROSITE" id="PS50929">
    <property type="entry name" value="ABC_TM1F"/>
    <property type="match status" value="1"/>
</dbReference>
<evidence type="ECO:0000256" key="11">
    <source>
        <dbReference type="ARBA" id="ARBA00034018"/>
    </source>
</evidence>
<dbReference type="SUPFAM" id="SSF90123">
    <property type="entry name" value="ABC transporter transmembrane region"/>
    <property type="match status" value="1"/>
</dbReference>
<evidence type="ECO:0000256" key="1">
    <source>
        <dbReference type="ARBA" id="ARBA00009726"/>
    </source>
</evidence>
<protein>
    <recommendedName>
        <fullName evidence="2">ABC-type xenobiotic transporter</fullName>
        <ecNumber evidence="2">7.6.2.2</ecNumber>
    </recommendedName>
</protein>